<dbReference type="Proteomes" id="UP000188637">
    <property type="component" value="Unassembled WGS sequence"/>
</dbReference>
<dbReference type="EMBL" id="LJHD01000237">
    <property type="protein sequence ID" value="ONI40475.1"/>
    <property type="molecule type" value="Genomic_DNA"/>
</dbReference>
<organism evidence="1 2">
    <name type="scientific">Candidatus Epulonipiscium fishelsonii</name>
    <dbReference type="NCBI Taxonomy" id="77094"/>
    <lineage>
        <taxon>Bacteria</taxon>
        <taxon>Bacillati</taxon>
        <taxon>Bacillota</taxon>
        <taxon>Clostridia</taxon>
        <taxon>Lachnospirales</taxon>
        <taxon>Lachnospiraceae</taxon>
        <taxon>Candidatus Epulonipiscium</taxon>
    </lineage>
</organism>
<reference evidence="1" key="1">
    <citation type="submission" date="2016-08" db="EMBL/GenBank/DDBJ databases">
        <authorList>
            <person name="Ngugi D.K."/>
            <person name="Miyake S."/>
            <person name="Stingl U."/>
        </authorList>
    </citation>
    <scope>NUCLEOTIDE SEQUENCE</scope>
    <source>
        <strain evidence="1">SCG-D08WGA-EpuloA1</strain>
    </source>
</reference>
<proteinExistence type="predicted"/>
<comment type="caution">
    <text evidence="1">The sequence shown here is derived from an EMBL/GenBank/DDBJ whole genome shotgun (WGS) entry which is preliminary data.</text>
</comment>
<gene>
    <name evidence="1" type="ORF">AN640_08740</name>
</gene>
<evidence type="ECO:0000313" key="1">
    <source>
        <dbReference type="EMBL" id="ONI40475.1"/>
    </source>
</evidence>
<sequence>MNIEYILNERLFIVWRKFILASVIGVIFNAIYTMVDGIFVGRGVGEAGLAGVNLAWPAITIILGIGLMLGTGAANLIALSIGSKNIERAERILGITIKSALYFGIILMIIGFLFVDPIVNLLGADSDTYQYTRDYFLVVYFIAIPYLLANALVPIVRADGNPKLSMMLVMAGASGNIVLDYIFVFVLKMGTAGAALATGCGVLISTCVGLCYFTKGNSNIKLRIKYFQFDKHIFLQIIKIGIVSFVMQFSIGLVILIQNNIIYIYGNTVDVAIFSVAGYVFSLYGQLGVGIAQGMQPLIGYHYSANSMTRLKNILKLTICSSILLGIFCLSMLFLFGDEFIKIFGISQEYLSLAYNRILTFCMGMPFLGIVYTVGGYYQALNKNISSNIISIGRGIILQAGFSIILPPMLGVEGIFYAQALADSFAVIIVIIVVLVNKVIDKNRKRSELSSDLI</sequence>
<evidence type="ECO:0000313" key="2">
    <source>
        <dbReference type="Proteomes" id="UP000188637"/>
    </source>
</evidence>
<protein>
    <submittedName>
        <fullName evidence="1">MATE family efflux transporter</fullName>
    </submittedName>
</protein>
<accession>A0ACC8XCM0</accession>
<keyword evidence="2" id="KW-1185">Reference proteome</keyword>
<name>A0ACC8XCM0_9FIRM</name>